<evidence type="ECO:0000313" key="3">
    <source>
        <dbReference type="Proteomes" id="UP000076489"/>
    </source>
</evidence>
<accession>A0A161Z6X7</accession>
<reference evidence="3" key="1">
    <citation type="submission" date="2016-03" db="EMBL/GenBank/DDBJ databases">
        <authorList>
            <person name="Ray J."/>
            <person name="Price M."/>
            <person name="Deutschbauer A."/>
        </authorList>
    </citation>
    <scope>NUCLEOTIDE SEQUENCE [LARGE SCALE GENOMIC DNA]</scope>
    <source>
        <strain evidence="3">FW300-N1B4</strain>
    </source>
</reference>
<dbReference type="EMBL" id="LUKJ01000003">
    <property type="protein sequence ID" value="KZN19327.1"/>
    <property type="molecule type" value="Genomic_DNA"/>
</dbReference>
<comment type="caution">
    <text evidence="2">The sequence shown here is derived from an EMBL/GenBank/DDBJ whole genome shotgun (WGS) entry which is preliminary data.</text>
</comment>
<dbReference type="OrthoDB" id="6990538at2"/>
<feature type="chain" id="PRO_5007830733" evidence="1">
    <location>
        <begin position="23"/>
        <end position="157"/>
    </location>
</feature>
<feature type="signal peptide" evidence="1">
    <location>
        <begin position="1"/>
        <end position="22"/>
    </location>
</feature>
<evidence type="ECO:0000256" key="1">
    <source>
        <dbReference type="SAM" id="SignalP"/>
    </source>
</evidence>
<gene>
    <name evidence="2" type="ORF">A1D17_25370</name>
</gene>
<evidence type="ECO:0000313" key="2">
    <source>
        <dbReference type="EMBL" id="KZN19327.1"/>
    </source>
</evidence>
<keyword evidence="1" id="KW-0732">Signal</keyword>
<dbReference type="Proteomes" id="UP000076489">
    <property type="component" value="Unassembled WGS sequence"/>
</dbReference>
<reference evidence="2 3" key="2">
    <citation type="journal article" date="2018" name="Nature">
        <title>Mutant phenotypes for thousands of bacterial genes of unknown function.</title>
        <authorList>
            <person name="Price M.N."/>
            <person name="Wetmore K.M."/>
            <person name="Waters R.J."/>
            <person name="Callaghan M."/>
            <person name="Ray J."/>
            <person name="Liu H."/>
            <person name="Kuehl J.V."/>
            <person name="Melnyk R.A."/>
            <person name="Lamson J.S."/>
            <person name="Suh Y."/>
            <person name="Carlson H.K."/>
            <person name="Esquivel Z."/>
            <person name="Sadeeshkumar H."/>
            <person name="Chakraborty R."/>
            <person name="Zane G.M."/>
            <person name="Rubin B.E."/>
            <person name="Wall J.D."/>
            <person name="Visel A."/>
            <person name="Bristow J."/>
            <person name="Blow M.J."/>
            <person name="Arkin A.P."/>
            <person name="Deutschbauer A.M."/>
        </authorList>
    </citation>
    <scope>NUCLEOTIDE SEQUENCE [LARGE SCALE GENOMIC DNA]</scope>
    <source>
        <strain evidence="2 3">FW300-N1B4</strain>
    </source>
</reference>
<sequence>MTSFRMANTVLSILLFSSIAFGVVAKDADKLNASDRKILLYVGNSPCNNGEVTTYGMHKGCAAKEIGYTIDDASAAPAANYIEVFAGNDVENNKMVSKDSNHKNGSTESIGYLSKNPIPHGVKIYTGDEPCNMGEATISTRHKGCNAVFLGYALPLQ</sequence>
<proteinExistence type="predicted"/>
<name>A0A161Z6X7_PSEFL</name>
<organism evidence="2 3">
    <name type="scientific">Pseudomonas fluorescens</name>
    <dbReference type="NCBI Taxonomy" id="294"/>
    <lineage>
        <taxon>Bacteria</taxon>
        <taxon>Pseudomonadati</taxon>
        <taxon>Pseudomonadota</taxon>
        <taxon>Gammaproteobacteria</taxon>
        <taxon>Pseudomonadales</taxon>
        <taxon>Pseudomonadaceae</taxon>
        <taxon>Pseudomonas</taxon>
    </lineage>
</organism>
<dbReference type="AlphaFoldDB" id="A0A161Z6X7"/>
<protein>
    <submittedName>
        <fullName evidence="2">Uncharacterized protein</fullName>
    </submittedName>
</protein>
<dbReference type="RefSeq" id="WP_063343176.1">
    <property type="nucleotide sequence ID" value="NZ_LUKJ01000003.1"/>
</dbReference>